<organism evidence="2 3">
    <name type="scientific">Nocardia ninae NBRC 108245</name>
    <dbReference type="NCBI Taxonomy" id="1210091"/>
    <lineage>
        <taxon>Bacteria</taxon>
        <taxon>Bacillati</taxon>
        <taxon>Actinomycetota</taxon>
        <taxon>Actinomycetes</taxon>
        <taxon>Mycobacteriales</taxon>
        <taxon>Nocardiaceae</taxon>
        <taxon>Nocardia</taxon>
    </lineage>
</organism>
<evidence type="ECO:0000313" key="3">
    <source>
        <dbReference type="Proteomes" id="UP000321424"/>
    </source>
</evidence>
<gene>
    <name evidence="2" type="ORF">NN4_60420</name>
</gene>
<feature type="region of interest" description="Disordered" evidence="1">
    <location>
        <begin position="52"/>
        <end position="75"/>
    </location>
</feature>
<evidence type="ECO:0000313" key="2">
    <source>
        <dbReference type="EMBL" id="GEM41523.1"/>
    </source>
</evidence>
<reference evidence="2 3" key="1">
    <citation type="submission" date="2019-07" db="EMBL/GenBank/DDBJ databases">
        <title>Whole genome shotgun sequence of Nocardia ninae NBRC 108245.</title>
        <authorList>
            <person name="Hosoyama A."/>
            <person name="Uohara A."/>
            <person name="Ohji S."/>
            <person name="Ichikawa N."/>
        </authorList>
    </citation>
    <scope>NUCLEOTIDE SEQUENCE [LARGE SCALE GENOMIC DNA]</scope>
    <source>
        <strain evidence="2 3">NBRC 108245</strain>
    </source>
</reference>
<evidence type="ECO:0000256" key="1">
    <source>
        <dbReference type="SAM" id="MobiDB-lite"/>
    </source>
</evidence>
<name>A0A511MLL2_9NOCA</name>
<keyword evidence="3" id="KW-1185">Reference proteome</keyword>
<proteinExistence type="predicted"/>
<accession>A0A511MLL2</accession>
<dbReference type="Proteomes" id="UP000321424">
    <property type="component" value="Unassembled WGS sequence"/>
</dbReference>
<dbReference type="AlphaFoldDB" id="A0A511MLL2"/>
<dbReference type="RefSeq" id="WP_147138506.1">
    <property type="nucleotide sequence ID" value="NZ_BJXA01000052.1"/>
</dbReference>
<protein>
    <submittedName>
        <fullName evidence="2">Uncharacterized protein</fullName>
    </submittedName>
</protein>
<dbReference type="EMBL" id="BJXA01000052">
    <property type="protein sequence ID" value="GEM41523.1"/>
    <property type="molecule type" value="Genomic_DNA"/>
</dbReference>
<sequence length="75" mass="8220">MTIRHLHPADGFGRDDVDAAIHIRSARRCHLERRGLDSVAIAVRLLAETGEVPGWDDGIDQDIDSDDDGGWGWAA</sequence>
<dbReference type="OrthoDB" id="4561579at2"/>
<comment type="caution">
    <text evidence="2">The sequence shown here is derived from an EMBL/GenBank/DDBJ whole genome shotgun (WGS) entry which is preliminary data.</text>
</comment>
<feature type="compositionally biased region" description="Acidic residues" evidence="1">
    <location>
        <begin position="57"/>
        <end position="69"/>
    </location>
</feature>